<protein>
    <submittedName>
        <fullName evidence="1">Uncharacterized protein</fullName>
    </submittedName>
</protein>
<dbReference type="EMBL" id="FOZG01000001">
    <property type="protein sequence ID" value="SFR84756.1"/>
    <property type="molecule type" value="Genomic_DNA"/>
</dbReference>
<sequence length="121" mass="12935">MQLIDTTAALARALVSPLAPNIKRLLTLRRTQLGTIEGAARFIVVEPGDTVADVERALAFPLADEGEPCFDWAADHDGLFEAAFNLSDDSAADVMLVPDTDGIDSDLLALCRFHATTPLTP</sequence>
<dbReference type="AlphaFoldDB" id="A0A1I6K0L5"/>
<organism evidence="1 2">
    <name type="scientific">Sphingomonas jatrophae</name>
    <dbReference type="NCBI Taxonomy" id="1166337"/>
    <lineage>
        <taxon>Bacteria</taxon>
        <taxon>Pseudomonadati</taxon>
        <taxon>Pseudomonadota</taxon>
        <taxon>Alphaproteobacteria</taxon>
        <taxon>Sphingomonadales</taxon>
        <taxon>Sphingomonadaceae</taxon>
        <taxon>Sphingomonas</taxon>
    </lineage>
</organism>
<reference evidence="1 2" key="1">
    <citation type="submission" date="2016-10" db="EMBL/GenBank/DDBJ databases">
        <authorList>
            <person name="de Groot N.N."/>
        </authorList>
    </citation>
    <scope>NUCLEOTIDE SEQUENCE [LARGE SCALE GENOMIC DNA]</scope>
    <source>
        <strain evidence="1 2">S5-249</strain>
    </source>
</reference>
<accession>A0A1I6K0L5</accession>
<gene>
    <name evidence="1" type="ORF">SAMN05192580_1174</name>
</gene>
<dbReference type="Proteomes" id="UP000198824">
    <property type="component" value="Unassembled WGS sequence"/>
</dbReference>
<dbReference type="RefSeq" id="WP_093312112.1">
    <property type="nucleotide sequence ID" value="NZ_FOZG01000001.1"/>
</dbReference>
<keyword evidence="2" id="KW-1185">Reference proteome</keyword>
<dbReference type="OrthoDB" id="7203819at2"/>
<evidence type="ECO:0000313" key="1">
    <source>
        <dbReference type="EMBL" id="SFR84756.1"/>
    </source>
</evidence>
<proteinExistence type="predicted"/>
<name>A0A1I6K0L5_9SPHN</name>
<evidence type="ECO:0000313" key="2">
    <source>
        <dbReference type="Proteomes" id="UP000198824"/>
    </source>
</evidence>
<dbReference type="STRING" id="1166337.SAMN05192580_1174"/>